<dbReference type="Gene3D" id="3.30.70.1890">
    <property type="match status" value="1"/>
</dbReference>
<dbReference type="RefSeq" id="WP_072726281.1">
    <property type="nucleotide sequence ID" value="NZ_FQXH01000032.1"/>
</dbReference>
<proteinExistence type="predicted"/>
<dbReference type="Proteomes" id="UP000242520">
    <property type="component" value="Unassembled WGS sequence"/>
</dbReference>
<protein>
    <submittedName>
        <fullName evidence="2">CRISPR-associated endoribonuclease Cas6</fullName>
    </submittedName>
</protein>
<dbReference type="EMBL" id="FQXH01000032">
    <property type="protein sequence ID" value="SHH49207.1"/>
    <property type="molecule type" value="Genomic_DNA"/>
</dbReference>
<dbReference type="Pfam" id="PF10040">
    <property type="entry name" value="CRISPR_Cas6"/>
    <property type="match status" value="1"/>
</dbReference>
<dbReference type="InterPro" id="IPR045747">
    <property type="entry name" value="CRISPR-assoc_prot_Cas6_N_sf"/>
</dbReference>
<dbReference type="AlphaFoldDB" id="A0A1M5TEL6"/>
<gene>
    <name evidence="2" type="ORF">SAMN02744040_02144</name>
</gene>
<accession>A0A1M5TEL6</accession>
<sequence length="256" mass="30089">MFNSFLIKIKALEDTQINNVAEQIHMSIVEIIKQKNEYDFLKAFTVSTFLGYGRYKLDIEKGKIYFFRVTTLNKNLFALLSSIFFRKKILKEDVKIENSIFLVKDILISGQQSKWAGSFNKEHIDYIFNNNDLDDILKIKFITPTFFKIGSKFYDEINSEILFNNLLKKFNKYSDYKIDKSCLEELKNINIKLENINKRIISLKRCKVQGFTGEITLDFKDIEQKIKKIAYILLKFSFYSGVGYKSERGFGQVIIL</sequence>
<keyword evidence="3" id="KW-1185">Reference proteome</keyword>
<evidence type="ECO:0000313" key="2">
    <source>
        <dbReference type="EMBL" id="SHH49207.1"/>
    </source>
</evidence>
<dbReference type="OrthoDB" id="425607at2"/>
<feature type="domain" description="CRISPR-associated protein Cas6 C-terminal" evidence="1">
    <location>
        <begin position="139"/>
        <end position="253"/>
    </location>
</feature>
<evidence type="ECO:0000313" key="3">
    <source>
        <dbReference type="Proteomes" id="UP000242520"/>
    </source>
</evidence>
<organism evidence="2 3">
    <name type="scientific">Tepidibacter thalassicus DSM 15285</name>
    <dbReference type="NCBI Taxonomy" id="1123350"/>
    <lineage>
        <taxon>Bacteria</taxon>
        <taxon>Bacillati</taxon>
        <taxon>Bacillota</taxon>
        <taxon>Clostridia</taxon>
        <taxon>Peptostreptococcales</taxon>
        <taxon>Peptostreptococcaceae</taxon>
        <taxon>Tepidibacter</taxon>
    </lineage>
</organism>
<dbReference type="STRING" id="1123350.SAMN02744040_02144"/>
<reference evidence="3" key="1">
    <citation type="submission" date="2016-11" db="EMBL/GenBank/DDBJ databases">
        <authorList>
            <person name="Varghese N."/>
            <person name="Submissions S."/>
        </authorList>
    </citation>
    <scope>NUCLEOTIDE SEQUENCE [LARGE SCALE GENOMIC DNA]</scope>
    <source>
        <strain evidence="3">DSM 15285</strain>
    </source>
</reference>
<dbReference type="Gene3D" id="3.30.70.1900">
    <property type="match status" value="1"/>
</dbReference>
<evidence type="ECO:0000259" key="1">
    <source>
        <dbReference type="Pfam" id="PF10040"/>
    </source>
</evidence>
<dbReference type="InterPro" id="IPR019267">
    <property type="entry name" value="CRISPR-assoc_Cas6_C"/>
</dbReference>
<name>A0A1M5TEL6_9FIRM</name>
<dbReference type="CDD" id="cd21141">
    <property type="entry name" value="Cas6_III-like"/>
    <property type="match status" value="1"/>
</dbReference>